<dbReference type="SUPFAM" id="SSF52266">
    <property type="entry name" value="SGNH hydrolase"/>
    <property type="match status" value="1"/>
</dbReference>
<organism evidence="3 4">
    <name type="scientific">Talaromyces rugulosus</name>
    <name type="common">Penicillium rugulosum</name>
    <dbReference type="NCBI Taxonomy" id="121627"/>
    <lineage>
        <taxon>Eukaryota</taxon>
        <taxon>Fungi</taxon>
        <taxon>Dikarya</taxon>
        <taxon>Ascomycota</taxon>
        <taxon>Pezizomycotina</taxon>
        <taxon>Eurotiomycetes</taxon>
        <taxon>Eurotiomycetidae</taxon>
        <taxon>Eurotiales</taxon>
        <taxon>Trichocomaceae</taxon>
        <taxon>Talaromyces</taxon>
        <taxon>Talaromyces sect. Islandici</taxon>
    </lineage>
</organism>
<dbReference type="GeneID" id="55989576"/>
<proteinExistence type="predicted"/>
<dbReference type="EMBL" id="CP055898">
    <property type="protein sequence ID" value="QKX54976.1"/>
    <property type="molecule type" value="Genomic_DNA"/>
</dbReference>
<feature type="chain" id="PRO_5028902506" description="SGNH hydrolase-type esterase domain-containing protein" evidence="2">
    <location>
        <begin position="21"/>
        <end position="347"/>
    </location>
</feature>
<dbReference type="InterPro" id="IPR051058">
    <property type="entry name" value="GDSL_Est/Lipase"/>
</dbReference>
<dbReference type="CDD" id="cd01846">
    <property type="entry name" value="fatty_acyltransferase_like"/>
    <property type="match status" value="1"/>
</dbReference>
<feature type="signal peptide" evidence="2">
    <location>
        <begin position="1"/>
        <end position="20"/>
    </location>
</feature>
<dbReference type="Proteomes" id="UP000509510">
    <property type="component" value="Chromosome I"/>
</dbReference>
<evidence type="ECO:0000313" key="3">
    <source>
        <dbReference type="EMBL" id="QKX54976.1"/>
    </source>
</evidence>
<dbReference type="KEGG" id="trg:TRUGW13939_02066"/>
<dbReference type="RefSeq" id="XP_035341155.1">
    <property type="nucleotide sequence ID" value="XM_035485262.1"/>
</dbReference>
<keyword evidence="1" id="KW-0378">Hydrolase</keyword>
<keyword evidence="2" id="KW-0732">Signal</keyword>
<dbReference type="Pfam" id="PF00657">
    <property type="entry name" value="Lipase_GDSL"/>
    <property type="match status" value="1"/>
</dbReference>
<dbReference type="InterPro" id="IPR036514">
    <property type="entry name" value="SGNH_hydro_sf"/>
</dbReference>
<dbReference type="PANTHER" id="PTHR45648:SF22">
    <property type="entry name" value="GDSL LIPASE_ACYLHYDROLASE FAMILY PROTEIN (AFU_ORTHOLOGUE AFUA_4G14700)"/>
    <property type="match status" value="1"/>
</dbReference>
<protein>
    <recommendedName>
        <fullName evidence="5">SGNH hydrolase-type esterase domain-containing protein</fullName>
    </recommendedName>
</protein>
<name>A0A7H8QM65_TALRU</name>
<reference evidence="4" key="1">
    <citation type="submission" date="2020-06" db="EMBL/GenBank/DDBJ databases">
        <title>A chromosome-scale genome assembly of Talaromyces rugulosus W13939.</title>
        <authorList>
            <person name="Wang B."/>
            <person name="Guo L."/>
            <person name="Ye K."/>
            <person name="Wang L."/>
        </authorList>
    </citation>
    <scope>NUCLEOTIDE SEQUENCE [LARGE SCALE GENOMIC DNA]</scope>
    <source>
        <strain evidence="4">W13939</strain>
    </source>
</reference>
<dbReference type="GO" id="GO:0016788">
    <property type="term" value="F:hydrolase activity, acting on ester bonds"/>
    <property type="evidence" value="ECO:0007669"/>
    <property type="project" value="InterPro"/>
</dbReference>
<evidence type="ECO:0000256" key="1">
    <source>
        <dbReference type="ARBA" id="ARBA00022801"/>
    </source>
</evidence>
<gene>
    <name evidence="3" type="ORF">TRUGW13939_02066</name>
</gene>
<evidence type="ECO:0008006" key="5">
    <source>
        <dbReference type="Google" id="ProtNLM"/>
    </source>
</evidence>
<evidence type="ECO:0000313" key="4">
    <source>
        <dbReference type="Proteomes" id="UP000509510"/>
    </source>
</evidence>
<keyword evidence="4" id="KW-1185">Reference proteome</keyword>
<dbReference type="InterPro" id="IPR001087">
    <property type="entry name" value="GDSL"/>
</dbReference>
<dbReference type="OrthoDB" id="1600564at2759"/>
<sequence>MRLSATLICAVTCGIAAASADNWKSQQFKSLVTFGDSYTDESRLQYFEDNDGSPPPPTWVEPANNDTASGGYTWARYVANSTQINLYDYAVRGAVCSNTLTPRRLNSIHSDYPSVLEYEVPAFLASSQARTSDNQSFLDIPPSATIYSIWIGTNDLGIDAFLTDSQVSGKTIPDYIECVFSALDQVYENGGRFFIIQNVSPLQLTPLYSTPERGGVYGSQYPSKATNVTETSYRMWEAVATVNSIYKYKTPFEVLVQKRYPDANFAVMDMYSILEDIYYNPDQYLASPANVTGFIDQCNSHGCTRLPNQDSFMWFNSLHPSTKTDSIIAQRFVEVFKGESKYADYWN</sequence>
<dbReference type="AlphaFoldDB" id="A0A7H8QM65"/>
<accession>A0A7H8QM65</accession>
<evidence type="ECO:0000256" key="2">
    <source>
        <dbReference type="SAM" id="SignalP"/>
    </source>
</evidence>
<dbReference type="Gene3D" id="3.40.50.1110">
    <property type="entry name" value="SGNH hydrolase"/>
    <property type="match status" value="1"/>
</dbReference>
<dbReference type="PANTHER" id="PTHR45648">
    <property type="entry name" value="GDSL LIPASE/ACYLHYDROLASE FAMILY PROTEIN (AFU_ORTHOLOGUE AFUA_4G14700)"/>
    <property type="match status" value="1"/>
</dbReference>